<evidence type="ECO:0000256" key="2">
    <source>
        <dbReference type="ARBA" id="ARBA00023002"/>
    </source>
</evidence>
<dbReference type="PRINTS" id="PR00080">
    <property type="entry name" value="SDRFAMILY"/>
</dbReference>
<accession>A0A0G4GDU4</accession>
<dbReference type="InterPro" id="IPR002347">
    <property type="entry name" value="SDR_fam"/>
</dbReference>
<dbReference type="PhylomeDB" id="A0A0G4GDU4"/>
<dbReference type="VEuPathDB" id="CryptoDB:Cvel_21425"/>
<dbReference type="AlphaFoldDB" id="A0A0G4GDU4"/>
<dbReference type="PANTHER" id="PTHR24322">
    <property type="entry name" value="PKSB"/>
    <property type="match status" value="1"/>
</dbReference>
<dbReference type="GO" id="GO:0016616">
    <property type="term" value="F:oxidoreductase activity, acting on the CH-OH group of donors, NAD or NADP as acceptor"/>
    <property type="evidence" value="ECO:0007669"/>
    <property type="project" value="TreeGrafter"/>
</dbReference>
<comment type="similarity">
    <text evidence="1 3">Belongs to the short-chain dehydrogenases/reductases (SDR) family.</text>
</comment>
<protein>
    <submittedName>
        <fullName evidence="4">Uncharacterized protein</fullName>
    </submittedName>
</protein>
<dbReference type="Gene3D" id="3.40.50.720">
    <property type="entry name" value="NAD(P)-binding Rossmann-like Domain"/>
    <property type="match status" value="1"/>
</dbReference>
<reference evidence="4" key="1">
    <citation type="submission" date="2014-11" db="EMBL/GenBank/DDBJ databases">
        <authorList>
            <person name="Otto D Thomas"/>
            <person name="Naeem Raeece"/>
        </authorList>
    </citation>
    <scope>NUCLEOTIDE SEQUENCE</scope>
</reference>
<sequence length="328" mass="36265">MISSLTTALLSKMQPVFGDTKVKIGVAGACCVAALYALHRHVYWRKRVKSFDNQVVVVTGAASGMGRALALRFAKWGSRLALLDVNKGGLEETKKMIEALTLPKGGAPKPCKTFVCDVSKSEKCVATLKDVRSQMGDEIDVLINNAGVIVGKEIVDLTDADIAFTFGVNTFGPMYMTRAVLPSMMKRKKGHIVFMASAAGFTGVAKMSDYSASKAACQKFAESVREEVRFHKMYDIHVTQINPYFVRTGMFVGVKDTFILPMLSTDFVVDQTLQGIIDRVPRVNTPFMVRLSIFLKSFMPMFFLDGLKWALRVDVTMEDFKPPSRPTK</sequence>
<dbReference type="PRINTS" id="PR00081">
    <property type="entry name" value="GDHRDH"/>
</dbReference>
<proteinExistence type="inferred from homology"/>
<evidence type="ECO:0000256" key="3">
    <source>
        <dbReference type="RuleBase" id="RU000363"/>
    </source>
</evidence>
<name>A0A0G4GDU4_9ALVE</name>
<dbReference type="SUPFAM" id="SSF51735">
    <property type="entry name" value="NAD(P)-binding Rossmann-fold domains"/>
    <property type="match status" value="1"/>
</dbReference>
<keyword evidence="2" id="KW-0560">Oxidoreductase</keyword>
<dbReference type="PANTHER" id="PTHR24322:SF736">
    <property type="entry name" value="RETINOL DEHYDROGENASE 10"/>
    <property type="match status" value="1"/>
</dbReference>
<dbReference type="Pfam" id="PF00106">
    <property type="entry name" value="adh_short"/>
    <property type="match status" value="1"/>
</dbReference>
<organism evidence="4">
    <name type="scientific">Chromera velia CCMP2878</name>
    <dbReference type="NCBI Taxonomy" id="1169474"/>
    <lineage>
        <taxon>Eukaryota</taxon>
        <taxon>Sar</taxon>
        <taxon>Alveolata</taxon>
        <taxon>Colpodellida</taxon>
        <taxon>Chromeraceae</taxon>
        <taxon>Chromera</taxon>
    </lineage>
</organism>
<gene>
    <name evidence="4" type="ORF">Cvel_21425</name>
</gene>
<dbReference type="InterPro" id="IPR036291">
    <property type="entry name" value="NAD(P)-bd_dom_sf"/>
</dbReference>
<dbReference type="EMBL" id="CDMZ01001113">
    <property type="protein sequence ID" value="CEM27495.1"/>
    <property type="molecule type" value="Genomic_DNA"/>
</dbReference>
<evidence type="ECO:0000256" key="1">
    <source>
        <dbReference type="ARBA" id="ARBA00006484"/>
    </source>
</evidence>
<dbReference type="CDD" id="cd05339">
    <property type="entry name" value="17beta-HSDXI-like_SDR_c"/>
    <property type="match status" value="1"/>
</dbReference>
<evidence type="ECO:0000313" key="4">
    <source>
        <dbReference type="EMBL" id="CEM27495.1"/>
    </source>
</evidence>